<reference evidence="1" key="1">
    <citation type="submission" date="2021-06" db="EMBL/GenBank/DDBJ databases">
        <authorList>
            <person name="Kallberg Y."/>
            <person name="Tangrot J."/>
            <person name="Rosling A."/>
        </authorList>
    </citation>
    <scope>NUCLEOTIDE SEQUENCE</scope>
    <source>
        <strain evidence="1">CL356</strain>
    </source>
</reference>
<evidence type="ECO:0000313" key="2">
    <source>
        <dbReference type="Proteomes" id="UP000789525"/>
    </source>
</evidence>
<gene>
    <name evidence="1" type="ORF">ACOLOM_LOCUS8170</name>
</gene>
<keyword evidence="2" id="KW-1185">Reference proteome</keyword>
<name>A0ACA9NIA4_9GLOM</name>
<organism evidence="1 2">
    <name type="scientific">Acaulospora colombiana</name>
    <dbReference type="NCBI Taxonomy" id="27376"/>
    <lineage>
        <taxon>Eukaryota</taxon>
        <taxon>Fungi</taxon>
        <taxon>Fungi incertae sedis</taxon>
        <taxon>Mucoromycota</taxon>
        <taxon>Glomeromycotina</taxon>
        <taxon>Glomeromycetes</taxon>
        <taxon>Diversisporales</taxon>
        <taxon>Acaulosporaceae</taxon>
        <taxon>Acaulospora</taxon>
    </lineage>
</organism>
<proteinExistence type="predicted"/>
<sequence length="716" mass="82408">ALTNQQGIVPDHCPGTFELDSALESGMRGNELIPALLNDFNVWQTCPPDRWVKADLFILSSTYSPVSNGTTTVGPLGILPDEIIFEILLNIPIESILSFTSTCKFLRHHFGREVDKFYAACNDSNPSQAESAYSKPADVSAIFSANFPLLEFFRTNYRTDSMRNRRRLWKISQQFREEWYRYRVEENEQFRKWRNLDPNLRSPLSALLLQNSITQLNTMGCWDELCLICGLRPGGGPRLLCGELEKCLDMIIQSLEKQKIKIESYEDDDELIEDIKRILSLFEGGDFYIPTNYERAVEEGSISPGSYFPFTYERNNWDGWKAIAIGIFDQQSNGDGPPGKGKAVTTRLVTHWTEVGGRFGRVEGSDVAVYTDASASSDAFFCLRGPYFYVQSWIDRDSLPPRQATFPLEPDMSFEGEFYEIVHYRLKRMEYTGKLEEIDYEGIDLTLDQWQDTFCRVFTGANELGRALKCGRRGNDLIPALLRDFNVWQTCPADSSTGIRVARSVRGIGHWKTVPVEIVIEVLCNLSIQEVLSFGSSCRDCYWFLPVANVEGEVEKFLKACKESKYLRPNATRLKSSCNSTIFDPDFPTLDFFRANYSSDSMKNRRRLWRISQQFRQEWYKYRTEGYKRAICTSYEENTNGDETIVDEEDEGKIISKCRPTLAVQRISEMYTPSFRGHRGFFATCRERHFPFTGSRERLQQKAFVVLVLRHTREEA</sequence>
<protein>
    <submittedName>
        <fullName evidence="1">4255_t:CDS:1</fullName>
    </submittedName>
</protein>
<dbReference type="Proteomes" id="UP000789525">
    <property type="component" value="Unassembled WGS sequence"/>
</dbReference>
<evidence type="ECO:0000313" key="1">
    <source>
        <dbReference type="EMBL" id="CAG8648542.1"/>
    </source>
</evidence>
<feature type="non-terminal residue" evidence="1">
    <location>
        <position position="1"/>
    </location>
</feature>
<comment type="caution">
    <text evidence="1">The sequence shown here is derived from an EMBL/GenBank/DDBJ whole genome shotgun (WGS) entry which is preliminary data.</text>
</comment>
<accession>A0ACA9NIA4</accession>
<dbReference type="EMBL" id="CAJVPT010020510">
    <property type="protein sequence ID" value="CAG8648542.1"/>
    <property type="molecule type" value="Genomic_DNA"/>
</dbReference>